<dbReference type="GO" id="GO:0009252">
    <property type="term" value="P:peptidoglycan biosynthetic process"/>
    <property type="evidence" value="ECO:0007669"/>
    <property type="project" value="TreeGrafter"/>
</dbReference>
<evidence type="ECO:0000256" key="5">
    <source>
        <dbReference type="ARBA" id="ARBA00023235"/>
    </source>
</evidence>
<sequence>MGKYFGTDGFRGEANVDLTVEHAYKVGRYLGYYFGKEKQGDDRARIVIGKDTRRSSYMFEYSLVAGLTASGADVFLMHVTPTPSVSYIVRADEFDCGIMISASHNPFYDNGIKIINSHGAKMDAAVEKLIEDYIDGLVPEIPFATKEKIGRTTDYSMGRNRYIGYLMTLPTRAFKNLRVGLDCANGASSTVAKAVFDALGAKTYVINNTPDGTNINTNCGSTHIEGLQKFVVENNLDAGFAYDGDADRCLAVDEKGNLVDGDAIIYICGKYLRDRGRLNNNKVVTTVMSNLGLYKALDAEGIGYEKTAVGDKYVYECMMENGYILGGEQSGHIIFSKNARTGDGVLTSLKIMEAMVEEKMPLSELTRGLTIYPQLLVNVKVTSKKEVMEDADVLAAAKKVEEALGDDGRILLRQSGTEPLIRVMVEAKTDEICKEHVDAVVDVIRSKGYEVQ</sequence>
<feature type="active site" description="Phosphoserine intermediate" evidence="9">
    <location>
        <position position="103"/>
    </location>
</feature>
<dbReference type="GO" id="GO:0005975">
    <property type="term" value="P:carbohydrate metabolic process"/>
    <property type="evidence" value="ECO:0007669"/>
    <property type="project" value="InterPro"/>
</dbReference>
<dbReference type="Gene3D" id="3.30.310.50">
    <property type="entry name" value="Alpha-D-phosphohexomutase, C-terminal domain"/>
    <property type="match status" value="1"/>
</dbReference>
<comment type="catalytic activity">
    <reaction evidence="6 9 11">
        <text>alpha-D-glucosamine 1-phosphate = D-glucosamine 6-phosphate</text>
        <dbReference type="Rhea" id="RHEA:23424"/>
        <dbReference type="ChEBI" id="CHEBI:58516"/>
        <dbReference type="ChEBI" id="CHEBI:58725"/>
        <dbReference type="EC" id="5.4.2.10"/>
    </reaction>
</comment>
<evidence type="ECO:0000259" key="14">
    <source>
        <dbReference type="Pfam" id="PF02879"/>
    </source>
</evidence>
<dbReference type="Pfam" id="PF02880">
    <property type="entry name" value="PGM_PMM_III"/>
    <property type="match status" value="1"/>
</dbReference>
<comment type="function">
    <text evidence="9 11">Catalyzes the conversion of glucosamine-6-phosphate to glucosamine-1-phosphate.</text>
</comment>
<evidence type="ECO:0000256" key="7">
    <source>
        <dbReference type="ARBA" id="ARBA00066330"/>
    </source>
</evidence>
<evidence type="ECO:0000256" key="4">
    <source>
        <dbReference type="ARBA" id="ARBA00022842"/>
    </source>
</evidence>
<dbReference type="InterPro" id="IPR036900">
    <property type="entry name" value="A-D-PHexomutase_C_sf"/>
</dbReference>
<comment type="cofactor">
    <cofactor evidence="9">
        <name>Mg(2+)</name>
        <dbReference type="ChEBI" id="CHEBI:18420"/>
    </cofactor>
    <text evidence="9">Binds 1 Mg(2+) ion per subunit.</text>
</comment>
<dbReference type="PANTHER" id="PTHR42946:SF1">
    <property type="entry name" value="PHOSPHOGLUCOMUTASE (ALPHA-D-GLUCOSE-1,6-BISPHOSPHATE-DEPENDENT)"/>
    <property type="match status" value="1"/>
</dbReference>
<evidence type="ECO:0000259" key="13">
    <source>
        <dbReference type="Pfam" id="PF02878"/>
    </source>
</evidence>
<dbReference type="InterPro" id="IPR005841">
    <property type="entry name" value="Alpha-D-phosphohexomutase_SF"/>
</dbReference>
<organism evidence="16 17">
    <name type="scientific">Wujia chipingensis</name>
    <dbReference type="NCBI Taxonomy" id="2763670"/>
    <lineage>
        <taxon>Bacteria</taxon>
        <taxon>Bacillati</taxon>
        <taxon>Bacillota</taxon>
        <taxon>Clostridia</taxon>
        <taxon>Lachnospirales</taxon>
        <taxon>Lachnospiraceae</taxon>
        <taxon>Wujia</taxon>
    </lineage>
</organism>
<dbReference type="Pfam" id="PF00408">
    <property type="entry name" value="PGM_PMM_IV"/>
    <property type="match status" value="1"/>
</dbReference>
<dbReference type="GO" id="GO:0006048">
    <property type="term" value="P:UDP-N-acetylglucosamine biosynthetic process"/>
    <property type="evidence" value="ECO:0007669"/>
    <property type="project" value="TreeGrafter"/>
</dbReference>
<evidence type="ECO:0000256" key="9">
    <source>
        <dbReference type="HAMAP-Rule" id="MF_01554"/>
    </source>
</evidence>
<feature type="binding site" evidence="9">
    <location>
        <position position="243"/>
    </location>
    <ligand>
        <name>Mg(2+)</name>
        <dbReference type="ChEBI" id="CHEBI:18420"/>
    </ligand>
</feature>
<feature type="domain" description="Alpha-D-phosphohexomutase alpha/beta/alpha" evidence="13">
    <location>
        <begin position="3"/>
        <end position="135"/>
    </location>
</feature>
<dbReference type="SUPFAM" id="SSF53738">
    <property type="entry name" value="Phosphoglucomutase, first 3 domains"/>
    <property type="match status" value="3"/>
</dbReference>
<evidence type="ECO:0000256" key="1">
    <source>
        <dbReference type="ARBA" id="ARBA00010231"/>
    </source>
</evidence>
<dbReference type="PANTHER" id="PTHR42946">
    <property type="entry name" value="PHOSPHOHEXOSE MUTASE"/>
    <property type="match status" value="1"/>
</dbReference>
<dbReference type="Gene3D" id="3.40.120.10">
    <property type="entry name" value="Alpha-D-Glucose-1,6-Bisphosphate, subunit A, domain 3"/>
    <property type="match status" value="3"/>
</dbReference>
<feature type="domain" description="Alpha-D-phosphohexomutase C-terminal" evidence="12">
    <location>
        <begin position="376"/>
        <end position="442"/>
    </location>
</feature>
<evidence type="ECO:0000313" key="16">
    <source>
        <dbReference type="EMBL" id="QNM00513.1"/>
    </source>
</evidence>
<keyword evidence="3 9" id="KW-0479">Metal-binding</keyword>
<dbReference type="Proteomes" id="UP000515819">
    <property type="component" value="Chromosome"/>
</dbReference>
<dbReference type="RefSeq" id="WP_021984189.1">
    <property type="nucleotide sequence ID" value="NZ_CP060632.1"/>
</dbReference>
<proteinExistence type="inferred from homology"/>
<feature type="binding site" evidence="9">
    <location>
        <position position="247"/>
    </location>
    <ligand>
        <name>Mg(2+)</name>
        <dbReference type="ChEBI" id="CHEBI:18420"/>
    </ligand>
</feature>
<dbReference type="FunFam" id="3.40.120.10:FF:000001">
    <property type="entry name" value="Phosphoglucosamine mutase"/>
    <property type="match status" value="1"/>
</dbReference>
<dbReference type="NCBIfam" id="TIGR01455">
    <property type="entry name" value="glmM"/>
    <property type="match status" value="1"/>
</dbReference>
<dbReference type="InterPro" id="IPR005844">
    <property type="entry name" value="A-D-PHexomutase_a/b/a-I"/>
</dbReference>
<evidence type="ECO:0000256" key="3">
    <source>
        <dbReference type="ARBA" id="ARBA00022723"/>
    </source>
</evidence>
<dbReference type="SUPFAM" id="SSF55957">
    <property type="entry name" value="Phosphoglucomutase, C-terminal domain"/>
    <property type="match status" value="1"/>
</dbReference>
<feature type="binding site" evidence="9">
    <location>
        <position position="245"/>
    </location>
    <ligand>
        <name>Mg(2+)</name>
        <dbReference type="ChEBI" id="CHEBI:18420"/>
    </ligand>
</feature>
<name>A0A7G9FPN1_9FIRM</name>
<dbReference type="CDD" id="cd05802">
    <property type="entry name" value="GlmM"/>
    <property type="match status" value="1"/>
</dbReference>
<dbReference type="PRINTS" id="PR00509">
    <property type="entry name" value="PGMPMM"/>
</dbReference>
<keyword evidence="2 9" id="KW-0597">Phosphoprotein</keyword>
<dbReference type="InterPro" id="IPR005845">
    <property type="entry name" value="A-D-PHexomutase_a/b/a-II"/>
</dbReference>
<feature type="modified residue" description="Phosphoserine" evidence="9">
    <location>
        <position position="103"/>
    </location>
</feature>
<evidence type="ECO:0000256" key="10">
    <source>
        <dbReference type="RuleBase" id="RU004326"/>
    </source>
</evidence>
<dbReference type="GO" id="GO:0005829">
    <property type="term" value="C:cytosol"/>
    <property type="evidence" value="ECO:0007669"/>
    <property type="project" value="TreeGrafter"/>
</dbReference>
<dbReference type="InterPro" id="IPR016066">
    <property type="entry name" value="A-D-PHexomutase_CS"/>
</dbReference>
<dbReference type="AlphaFoldDB" id="A0A7G9FPN1"/>
<dbReference type="InterPro" id="IPR006352">
    <property type="entry name" value="GlmM_bact"/>
</dbReference>
<dbReference type="KEGG" id="wcp:H9Q76_04315"/>
<evidence type="ECO:0000256" key="6">
    <source>
        <dbReference type="ARBA" id="ARBA00050364"/>
    </source>
</evidence>
<dbReference type="PROSITE" id="PS00710">
    <property type="entry name" value="PGM_PMM"/>
    <property type="match status" value="1"/>
</dbReference>
<dbReference type="GO" id="GO:0004615">
    <property type="term" value="F:phosphomannomutase activity"/>
    <property type="evidence" value="ECO:0007669"/>
    <property type="project" value="TreeGrafter"/>
</dbReference>
<keyword evidence="4 9" id="KW-0460">Magnesium</keyword>
<evidence type="ECO:0000256" key="2">
    <source>
        <dbReference type="ARBA" id="ARBA00022553"/>
    </source>
</evidence>
<evidence type="ECO:0000256" key="8">
    <source>
        <dbReference type="ARBA" id="ARBA00068193"/>
    </source>
</evidence>
<dbReference type="InterPro" id="IPR016055">
    <property type="entry name" value="A-D-PHexomutase_a/b/a-I/II/III"/>
</dbReference>
<dbReference type="GO" id="GO:0008966">
    <property type="term" value="F:phosphoglucosamine mutase activity"/>
    <property type="evidence" value="ECO:0007669"/>
    <property type="project" value="UniProtKB-UniRule"/>
</dbReference>
<dbReference type="Pfam" id="PF02878">
    <property type="entry name" value="PGM_PMM_I"/>
    <property type="match status" value="1"/>
</dbReference>
<evidence type="ECO:0000259" key="12">
    <source>
        <dbReference type="Pfam" id="PF00408"/>
    </source>
</evidence>
<dbReference type="EMBL" id="CP060632">
    <property type="protein sequence ID" value="QNM00513.1"/>
    <property type="molecule type" value="Genomic_DNA"/>
</dbReference>
<feature type="domain" description="Alpha-D-phosphohexomutase alpha/beta/alpha" evidence="14">
    <location>
        <begin position="175"/>
        <end position="256"/>
    </location>
</feature>
<comment type="similarity">
    <text evidence="1 9 10">Belongs to the phosphohexose mutase family.</text>
</comment>
<gene>
    <name evidence="9" type="primary">glmM</name>
    <name evidence="16" type="ORF">H9Q76_04315</name>
</gene>
<dbReference type="HAMAP" id="MF_01554_B">
    <property type="entry name" value="GlmM_B"/>
    <property type="match status" value="1"/>
</dbReference>
<evidence type="ECO:0000259" key="15">
    <source>
        <dbReference type="Pfam" id="PF02880"/>
    </source>
</evidence>
<dbReference type="InterPro" id="IPR005843">
    <property type="entry name" value="A-D-PHexomutase_C"/>
</dbReference>
<keyword evidence="17" id="KW-1185">Reference proteome</keyword>
<keyword evidence="5 9" id="KW-0413">Isomerase</keyword>
<dbReference type="GO" id="GO:0000287">
    <property type="term" value="F:magnesium ion binding"/>
    <property type="evidence" value="ECO:0007669"/>
    <property type="project" value="UniProtKB-UniRule"/>
</dbReference>
<dbReference type="FunFam" id="3.40.120.10:FF:000002">
    <property type="entry name" value="Phosphoglucosamine mutase"/>
    <property type="match status" value="1"/>
</dbReference>
<feature type="domain" description="Alpha-D-phosphohexomutase alpha/beta/alpha" evidence="15">
    <location>
        <begin position="260"/>
        <end position="367"/>
    </location>
</feature>
<dbReference type="FunFam" id="3.30.310.50:FF:000001">
    <property type="entry name" value="Phosphoglucosamine mutase"/>
    <property type="match status" value="1"/>
</dbReference>
<feature type="binding site" description="via phosphate group" evidence="9">
    <location>
        <position position="103"/>
    </location>
    <ligand>
        <name>Mg(2+)</name>
        <dbReference type="ChEBI" id="CHEBI:18420"/>
    </ligand>
</feature>
<accession>A0A7G9FPN1</accession>
<dbReference type="Pfam" id="PF02879">
    <property type="entry name" value="PGM_PMM_II"/>
    <property type="match status" value="1"/>
</dbReference>
<dbReference type="EC" id="5.4.2.10" evidence="7 9"/>
<reference evidence="16 17" key="1">
    <citation type="submission" date="2020-08" db="EMBL/GenBank/DDBJ databases">
        <authorList>
            <person name="Liu C."/>
            <person name="Sun Q."/>
        </authorList>
    </citation>
    <scope>NUCLEOTIDE SEQUENCE [LARGE SCALE GENOMIC DNA]</scope>
    <source>
        <strain evidence="16 17">NSJ-4</strain>
    </source>
</reference>
<dbReference type="InterPro" id="IPR050060">
    <property type="entry name" value="Phosphoglucosamine_mutase"/>
</dbReference>
<dbReference type="InterPro" id="IPR005846">
    <property type="entry name" value="A-D-PHexomutase_a/b/a-III"/>
</dbReference>
<evidence type="ECO:0000313" key="17">
    <source>
        <dbReference type="Proteomes" id="UP000515819"/>
    </source>
</evidence>
<evidence type="ECO:0000256" key="11">
    <source>
        <dbReference type="RuleBase" id="RU004327"/>
    </source>
</evidence>
<comment type="PTM">
    <text evidence="9">Activated by phosphorylation.</text>
</comment>
<protein>
    <recommendedName>
        <fullName evidence="8 9">Phosphoglucosamine mutase</fullName>
        <ecNumber evidence="7 9">5.4.2.10</ecNumber>
    </recommendedName>
</protein>